<dbReference type="GO" id="GO:0004170">
    <property type="term" value="F:dUTP diphosphatase activity"/>
    <property type="evidence" value="ECO:0007669"/>
    <property type="project" value="UniProtKB-EC"/>
</dbReference>
<evidence type="ECO:0000256" key="1">
    <source>
        <dbReference type="ARBA" id="ARBA00022801"/>
    </source>
</evidence>
<dbReference type="InterPro" id="IPR033704">
    <property type="entry name" value="dUTPase_trimeric"/>
</dbReference>
<dbReference type="CDD" id="cd07557">
    <property type="entry name" value="trimeric_dUTPase"/>
    <property type="match status" value="1"/>
</dbReference>
<dbReference type="SUPFAM" id="SSF51283">
    <property type="entry name" value="dUTPase-like"/>
    <property type="match status" value="1"/>
</dbReference>
<evidence type="ECO:0000256" key="2">
    <source>
        <dbReference type="ARBA" id="ARBA00023080"/>
    </source>
</evidence>
<dbReference type="PANTHER" id="PTHR42680:SF1">
    <property type="entry name" value="DEOXYURIDINE 5'-TRIPHOSPHATE NUCLEOTIDOHYDROLASE"/>
    <property type="match status" value="1"/>
</dbReference>
<dbReference type="Pfam" id="PF22769">
    <property type="entry name" value="DCD"/>
    <property type="match status" value="1"/>
</dbReference>
<dbReference type="InterPro" id="IPR036157">
    <property type="entry name" value="dUTPase-like_sf"/>
</dbReference>
<protein>
    <submittedName>
        <fullName evidence="3">Deoxyuridine 5'-triphosphate nucleotidohydrolase</fullName>
        <ecNumber evidence="3">3.6.1.23</ecNumber>
    </submittedName>
</protein>
<dbReference type="Gene3D" id="2.70.40.10">
    <property type="match status" value="1"/>
</dbReference>
<accession>A0A6J4VIB3</accession>
<gene>
    <name evidence="3" type="ORF">AVDCRST_MAG87-2925</name>
</gene>
<sequence>MAMILDGTGRSGLLPGVLSRELLRGAIVGRDRPLIANWLDLELQLQPNGFDLTLREIDTLASEGQIGVSSDDRSLPDRRPVPSDEEGWFTLAPGAYHIVYNEVVDLPPNLMALGRPRSSLGRCGVTIHTAVWDAGYRGRSTSLLSVLNPNGFRLQRHARVMQMVFYGLAVETTSGYSGRYQGENLSDPDDV</sequence>
<organism evidence="3">
    <name type="scientific">uncultured Thermomicrobiales bacterium</name>
    <dbReference type="NCBI Taxonomy" id="1645740"/>
    <lineage>
        <taxon>Bacteria</taxon>
        <taxon>Pseudomonadati</taxon>
        <taxon>Thermomicrobiota</taxon>
        <taxon>Thermomicrobia</taxon>
        <taxon>Thermomicrobiales</taxon>
        <taxon>environmental samples</taxon>
    </lineage>
</organism>
<reference evidence="3" key="1">
    <citation type="submission" date="2020-02" db="EMBL/GenBank/DDBJ databases">
        <authorList>
            <person name="Meier V. D."/>
        </authorList>
    </citation>
    <scope>NUCLEOTIDE SEQUENCE</scope>
    <source>
        <strain evidence="3">AVDCRST_MAG87</strain>
    </source>
</reference>
<dbReference type="EMBL" id="CADCWJ010000649">
    <property type="protein sequence ID" value="CAA9576663.1"/>
    <property type="molecule type" value="Genomic_DNA"/>
</dbReference>
<dbReference type="GO" id="GO:0006229">
    <property type="term" value="P:dUTP biosynthetic process"/>
    <property type="evidence" value="ECO:0007669"/>
    <property type="project" value="InterPro"/>
</dbReference>
<keyword evidence="1 3" id="KW-0378">Hydrolase</keyword>
<dbReference type="InterPro" id="IPR011962">
    <property type="entry name" value="dCTP_deaminase"/>
</dbReference>
<evidence type="ECO:0000313" key="3">
    <source>
        <dbReference type="EMBL" id="CAA9576663.1"/>
    </source>
</evidence>
<dbReference type="AlphaFoldDB" id="A0A6J4VIB3"/>
<name>A0A6J4VIB3_9BACT</name>
<proteinExistence type="predicted"/>
<dbReference type="GO" id="GO:0008829">
    <property type="term" value="F:dCTP deaminase activity"/>
    <property type="evidence" value="ECO:0007669"/>
    <property type="project" value="InterPro"/>
</dbReference>
<dbReference type="PANTHER" id="PTHR42680">
    <property type="entry name" value="DCTP DEAMINASE"/>
    <property type="match status" value="1"/>
</dbReference>
<keyword evidence="2" id="KW-0546">Nucleotide metabolism</keyword>
<dbReference type="EC" id="3.6.1.23" evidence="3"/>
<dbReference type="NCBIfam" id="NF002598">
    <property type="entry name" value="PRK02253.1"/>
    <property type="match status" value="1"/>
</dbReference>